<evidence type="ECO:0000256" key="8">
    <source>
        <dbReference type="ARBA" id="ARBA00023146"/>
    </source>
</evidence>
<keyword evidence="7" id="KW-0648">Protein biosynthesis</keyword>
<dbReference type="AlphaFoldDB" id="A0A0M1P6H3"/>
<dbReference type="NCBIfam" id="TIGR00442">
    <property type="entry name" value="hisS"/>
    <property type="match status" value="1"/>
</dbReference>
<evidence type="ECO:0000256" key="2">
    <source>
        <dbReference type="ARBA" id="ARBA00012815"/>
    </source>
</evidence>
<dbReference type="CDD" id="cd00773">
    <property type="entry name" value="HisRS-like_core"/>
    <property type="match status" value="1"/>
</dbReference>
<evidence type="ECO:0000259" key="12">
    <source>
        <dbReference type="PROSITE" id="PS50862"/>
    </source>
</evidence>
<dbReference type="PROSITE" id="PS50862">
    <property type="entry name" value="AA_TRNA_LIGASE_II"/>
    <property type="match status" value="1"/>
</dbReference>
<comment type="catalytic activity">
    <reaction evidence="9">
        <text>tRNA(His) + L-histidine + ATP = L-histidyl-tRNA(His) + AMP + diphosphate + H(+)</text>
        <dbReference type="Rhea" id="RHEA:17313"/>
        <dbReference type="Rhea" id="RHEA-COMP:9665"/>
        <dbReference type="Rhea" id="RHEA-COMP:9689"/>
        <dbReference type="ChEBI" id="CHEBI:15378"/>
        <dbReference type="ChEBI" id="CHEBI:30616"/>
        <dbReference type="ChEBI" id="CHEBI:33019"/>
        <dbReference type="ChEBI" id="CHEBI:57595"/>
        <dbReference type="ChEBI" id="CHEBI:78442"/>
        <dbReference type="ChEBI" id="CHEBI:78527"/>
        <dbReference type="ChEBI" id="CHEBI:456215"/>
        <dbReference type="EC" id="6.1.1.21"/>
    </reaction>
</comment>
<evidence type="ECO:0000256" key="7">
    <source>
        <dbReference type="ARBA" id="ARBA00022917"/>
    </source>
</evidence>
<evidence type="ECO:0000256" key="6">
    <source>
        <dbReference type="ARBA" id="ARBA00022840"/>
    </source>
</evidence>
<comment type="caution">
    <text evidence="13">The sequence shown here is derived from an EMBL/GenBank/DDBJ whole genome shotgun (WGS) entry which is preliminary data.</text>
</comment>
<evidence type="ECO:0000256" key="4">
    <source>
        <dbReference type="ARBA" id="ARBA00022490"/>
    </source>
</evidence>
<dbReference type="RefSeq" id="WP_054402684.1">
    <property type="nucleotide sequence ID" value="NZ_LIUT01000001.1"/>
</dbReference>
<dbReference type="SUPFAM" id="SSF52954">
    <property type="entry name" value="Class II aaRS ABD-related"/>
    <property type="match status" value="1"/>
</dbReference>
<keyword evidence="14" id="KW-1185">Reference proteome</keyword>
<keyword evidence="6" id="KW-0067">ATP-binding</keyword>
<protein>
    <recommendedName>
        <fullName evidence="3 10">Histidine--tRNA ligase</fullName>
        <ecNumber evidence="2 10">6.1.1.21</ecNumber>
    </recommendedName>
</protein>
<dbReference type="InterPro" id="IPR041715">
    <property type="entry name" value="HisRS-like_core"/>
</dbReference>
<evidence type="ECO:0000256" key="1">
    <source>
        <dbReference type="ARBA" id="ARBA00008226"/>
    </source>
</evidence>
<dbReference type="GO" id="GO:0005737">
    <property type="term" value="C:cytoplasm"/>
    <property type="evidence" value="ECO:0007669"/>
    <property type="project" value="UniProtKB-UniRule"/>
</dbReference>
<dbReference type="EMBL" id="LIUT01000001">
    <property type="protein sequence ID" value="KOR89649.1"/>
    <property type="molecule type" value="Genomic_DNA"/>
</dbReference>
<dbReference type="GO" id="GO:0004821">
    <property type="term" value="F:histidine-tRNA ligase activity"/>
    <property type="evidence" value="ECO:0007669"/>
    <property type="project" value="UniProtKB-UniRule"/>
</dbReference>
<dbReference type="PATRIC" id="fig|1705565.3.peg.4252"/>
<dbReference type="InterPro" id="IPR045864">
    <property type="entry name" value="aa-tRNA-synth_II/BPL/LPL"/>
</dbReference>
<dbReference type="InterPro" id="IPR006195">
    <property type="entry name" value="aa-tRNA-synth_II"/>
</dbReference>
<dbReference type="InterPro" id="IPR015807">
    <property type="entry name" value="His-tRNA-ligase"/>
</dbReference>
<dbReference type="InterPro" id="IPR004154">
    <property type="entry name" value="Anticodon-bd"/>
</dbReference>
<comment type="similarity">
    <text evidence="1">Belongs to the class-II aminoacyl-tRNA synthetase family.</text>
</comment>
<evidence type="ECO:0000256" key="9">
    <source>
        <dbReference type="ARBA" id="ARBA00047639"/>
    </source>
</evidence>
<feature type="binding site" evidence="11">
    <location>
        <position position="107"/>
    </location>
    <ligand>
        <name>L-histidine</name>
        <dbReference type="ChEBI" id="CHEBI:57595"/>
    </ligand>
</feature>
<dbReference type="Proteomes" id="UP000036932">
    <property type="component" value="Unassembled WGS sequence"/>
</dbReference>
<dbReference type="Pfam" id="PF13393">
    <property type="entry name" value="tRNA-synt_His"/>
    <property type="match status" value="1"/>
</dbReference>
<dbReference type="OrthoDB" id="9800814at2"/>
<keyword evidence="8 13" id="KW-0436">Ligase</keyword>
<dbReference type="PIRSF" id="PIRSF001549">
    <property type="entry name" value="His-tRNA_synth"/>
    <property type="match status" value="1"/>
</dbReference>
<feature type="binding site" evidence="11">
    <location>
        <position position="125"/>
    </location>
    <ligand>
        <name>L-histidine</name>
        <dbReference type="ChEBI" id="CHEBI:57595"/>
    </ligand>
</feature>
<dbReference type="SUPFAM" id="SSF55681">
    <property type="entry name" value="Class II aaRS and biotin synthetases"/>
    <property type="match status" value="1"/>
</dbReference>
<dbReference type="GO" id="GO:0140096">
    <property type="term" value="F:catalytic activity, acting on a protein"/>
    <property type="evidence" value="ECO:0007669"/>
    <property type="project" value="UniProtKB-ARBA"/>
</dbReference>
<dbReference type="PANTHER" id="PTHR11476:SF7">
    <property type="entry name" value="HISTIDINE--TRNA LIGASE"/>
    <property type="match status" value="1"/>
</dbReference>
<proteinExistence type="inferred from homology"/>
<reference evidence="14" key="1">
    <citation type="submission" date="2015-08" db="EMBL/GenBank/DDBJ databases">
        <title>Genome sequencing project for genomic taxonomy and phylogenomics of Bacillus-like bacteria.</title>
        <authorList>
            <person name="Liu B."/>
            <person name="Wang J."/>
            <person name="Zhu Y."/>
            <person name="Liu G."/>
            <person name="Chen Q."/>
            <person name="Chen Z."/>
            <person name="Lan J."/>
            <person name="Che J."/>
            <person name="Ge C."/>
            <person name="Shi H."/>
            <person name="Pan Z."/>
            <person name="Liu X."/>
        </authorList>
    </citation>
    <scope>NUCLEOTIDE SEQUENCE [LARGE SCALE GENOMIC DNA]</scope>
    <source>
        <strain evidence="14">FJAT-22460</strain>
    </source>
</reference>
<evidence type="ECO:0000256" key="11">
    <source>
        <dbReference type="PIRSR" id="PIRSR001549-1"/>
    </source>
</evidence>
<evidence type="ECO:0000256" key="10">
    <source>
        <dbReference type="NCBIfam" id="TIGR00442"/>
    </source>
</evidence>
<feature type="domain" description="Aminoacyl-transfer RNA synthetases class-II family profile" evidence="12">
    <location>
        <begin position="1"/>
        <end position="341"/>
    </location>
</feature>
<organism evidence="13 14">
    <name type="scientific">Paenibacillus solani</name>
    <dbReference type="NCBI Taxonomy" id="1705565"/>
    <lineage>
        <taxon>Bacteria</taxon>
        <taxon>Bacillati</taxon>
        <taxon>Bacillota</taxon>
        <taxon>Bacilli</taxon>
        <taxon>Bacillales</taxon>
        <taxon>Paenibacillaceae</taxon>
        <taxon>Paenibacillus</taxon>
    </lineage>
</organism>
<dbReference type="EC" id="6.1.1.21" evidence="2 10"/>
<dbReference type="GO" id="GO:0006427">
    <property type="term" value="P:histidyl-tRNA aminoacylation"/>
    <property type="evidence" value="ECO:0007669"/>
    <property type="project" value="UniProtKB-UniRule"/>
</dbReference>
<gene>
    <name evidence="13" type="ORF">AM231_11240</name>
</gene>
<dbReference type="Pfam" id="PF03129">
    <property type="entry name" value="HGTP_anticodon"/>
    <property type="match status" value="1"/>
</dbReference>
<dbReference type="GO" id="GO:0005524">
    <property type="term" value="F:ATP binding"/>
    <property type="evidence" value="ECO:0007669"/>
    <property type="project" value="UniProtKB-KW"/>
</dbReference>
<dbReference type="Gene3D" id="3.40.50.800">
    <property type="entry name" value="Anticodon-binding domain"/>
    <property type="match status" value="1"/>
</dbReference>
<sequence>MQNVKGTYDYVGQEQAVRRRVQSTLREVFECYDYTEMESTILNESELLSSKYAGGEEILKEMYQLTDQGARRLGLRYDLTIPFAKVVALNPGLSQPFRRYEMGKVFRDGPVKRGRLREFLQCDVDVVGVAGPEAEVELMQLAAEVFQRLDIPIILRWNNRSFLGEVLGAIGVPVDMKPSVMLTLDKLDKIGREGVGQELANKALAQDICQQVLDFVDLSEPTYEGISRKYGIEQEQGAQEVLVLQEMIRRVGLQSVCVFDPFLSRGLSFYTGTVYEIFDATSGFRSSLGGGGRYDAIIGQLVRRDDMVYPTVGLSFGMESIMEMIRNHPFESSKPLAVIIPIGESIPEGLLAAAELRNRGIRTRLASNQRKLKKSLASVSAEGIPYAILIGEDEAAAGLVRLKRMTDGTVLTITLQEAVELIAQSIGS</sequence>
<evidence type="ECO:0000313" key="13">
    <source>
        <dbReference type="EMBL" id="KOR89649.1"/>
    </source>
</evidence>
<feature type="binding site" evidence="11">
    <location>
        <position position="121"/>
    </location>
    <ligand>
        <name>L-histidine</name>
        <dbReference type="ChEBI" id="CHEBI:57595"/>
    </ligand>
</feature>
<dbReference type="InterPro" id="IPR036621">
    <property type="entry name" value="Anticodon-bd_dom_sf"/>
</dbReference>
<evidence type="ECO:0000256" key="5">
    <source>
        <dbReference type="ARBA" id="ARBA00022741"/>
    </source>
</evidence>
<keyword evidence="5" id="KW-0547">Nucleotide-binding</keyword>
<dbReference type="Gene3D" id="3.30.930.10">
    <property type="entry name" value="Bira Bifunctional Protein, Domain 2"/>
    <property type="match status" value="1"/>
</dbReference>
<feature type="binding site" evidence="11">
    <location>
        <begin position="78"/>
        <end position="80"/>
    </location>
    <ligand>
        <name>L-histidine</name>
        <dbReference type="ChEBI" id="CHEBI:57595"/>
    </ligand>
</feature>
<keyword evidence="4" id="KW-0963">Cytoplasm</keyword>
<name>A0A0M1P6H3_9BACL</name>
<dbReference type="PANTHER" id="PTHR11476">
    <property type="entry name" value="HISTIDYL-TRNA SYNTHETASE"/>
    <property type="match status" value="1"/>
</dbReference>
<dbReference type="InterPro" id="IPR004516">
    <property type="entry name" value="HisRS/HisZ"/>
</dbReference>
<evidence type="ECO:0000256" key="3">
    <source>
        <dbReference type="ARBA" id="ARBA00017399"/>
    </source>
</evidence>
<dbReference type="GO" id="GO:0016740">
    <property type="term" value="F:transferase activity"/>
    <property type="evidence" value="ECO:0007669"/>
    <property type="project" value="UniProtKB-ARBA"/>
</dbReference>
<evidence type="ECO:0000313" key="14">
    <source>
        <dbReference type="Proteomes" id="UP000036932"/>
    </source>
</evidence>
<accession>A0A0M1P6H3</accession>
<dbReference type="NCBIfam" id="NF009085">
    <property type="entry name" value="PRK12420.1"/>
    <property type="match status" value="1"/>
</dbReference>
<keyword evidence="8 13" id="KW-0030">Aminoacyl-tRNA synthetase</keyword>
<feature type="binding site" evidence="11">
    <location>
        <position position="265"/>
    </location>
    <ligand>
        <name>L-histidine</name>
        <dbReference type="ChEBI" id="CHEBI:57595"/>
    </ligand>
</feature>